<proteinExistence type="inferred from homology"/>
<keyword evidence="8" id="KW-1185">Reference proteome</keyword>
<dbReference type="PANTHER" id="PTHR10426">
    <property type="entry name" value="STRICTOSIDINE SYNTHASE-RELATED"/>
    <property type="match status" value="1"/>
</dbReference>
<keyword evidence="4" id="KW-0325">Glycoprotein</keyword>
<feature type="domain" description="Strictosidine synthase conserved region" evidence="6">
    <location>
        <begin position="149"/>
        <end position="233"/>
    </location>
</feature>
<dbReference type="Gene3D" id="2.120.10.30">
    <property type="entry name" value="TolB, C-terminal domain"/>
    <property type="match status" value="1"/>
</dbReference>
<dbReference type="InterPro" id="IPR018119">
    <property type="entry name" value="Strictosidine_synth_cons-reg"/>
</dbReference>
<comment type="similarity">
    <text evidence="2">Belongs to the strictosidine synthase family.</text>
</comment>
<evidence type="ECO:0000259" key="6">
    <source>
        <dbReference type="Pfam" id="PF03088"/>
    </source>
</evidence>
<dbReference type="GO" id="GO:0016787">
    <property type="term" value="F:hydrolase activity"/>
    <property type="evidence" value="ECO:0007669"/>
    <property type="project" value="TreeGrafter"/>
</dbReference>
<dbReference type="GO" id="GO:0005773">
    <property type="term" value="C:vacuole"/>
    <property type="evidence" value="ECO:0007669"/>
    <property type="project" value="UniProtKB-SubCell"/>
</dbReference>
<protein>
    <submittedName>
        <fullName evidence="7">OLC1v1039212C1</fullName>
    </submittedName>
</protein>
<evidence type="ECO:0000256" key="4">
    <source>
        <dbReference type="ARBA" id="ARBA00023180"/>
    </source>
</evidence>
<keyword evidence="3" id="KW-0926">Vacuole</keyword>
<dbReference type="Proteomes" id="UP001161247">
    <property type="component" value="Chromosome 4"/>
</dbReference>
<evidence type="ECO:0000256" key="3">
    <source>
        <dbReference type="ARBA" id="ARBA00022554"/>
    </source>
</evidence>
<dbReference type="EMBL" id="OX459121">
    <property type="protein sequence ID" value="CAI9101798.1"/>
    <property type="molecule type" value="Genomic_DNA"/>
</dbReference>
<evidence type="ECO:0000313" key="8">
    <source>
        <dbReference type="Proteomes" id="UP001161247"/>
    </source>
</evidence>
<reference evidence="7" key="1">
    <citation type="submission" date="2023-03" db="EMBL/GenBank/DDBJ databases">
        <authorList>
            <person name="Julca I."/>
        </authorList>
    </citation>
    <scope>NUCLEOTIDE SEQUENCE</scope>
</reference>
<accession>A0AAV1D2I4</accession>
<dbReference type="InterPro" id="IPR011042">
    <property type="entry name" value="6-blade_b-propeller_TolB-like"/>
</dbReference>
<organism evidence="7 8">
    <name type="scientific">Oldenlandia corymbosa var. corymbosa</name>
    <dbReference type="NCBI Taxonomy" id="529605"/>
    <lineage>
        <taxon>Eukaryota</taxon>
        <taxon>Viridiplantae</taxon>
        <taxon>Streptophyta</taxon>
        <taxon>Embryophyta</taxon>
        <taxon>Tracheophyta</taxon>
        <taxon>Spermatophyta</taxon>
        <taxon>Magnoliopsida</taxon>
        <taxon>eudicotyledons</taxon>
        <taxon>Gunneridae</taxon>
        <taxon>Pentapetalae</taxon>
        <taxon>asterids</taxon>
        <taxon>lamiids</taxon>
        <taxon>Gentianales</taxon>
        <taxon>Rubiaceae</taxon>
        <taxon>Rubioideae</taxon>
        <taxon>Spermacoceae</taxon>
        <taxon>Hedyotis-Oldenlandia complex</taxon>
        <taxon>Oldenlandia</taxon>
    </lineage>
</organism>
<dbReference type="GO" id="GO:0012505">
    <property type="term" value="C:endomembrane system"/>
    <property type="evidence" value="ECO:0007669"/>
    <property type="project" value="TreeGrafter"/>
</dbReference>
<feature type="signal peptide" evidence="5">
    <location>
        <begin position="1"/>
        <end position="20"/>
    </location>
</feature>
<evidence type="ECO:0000256" key="5">
    <source>
        <dbReference type="SAM" id="SignalP"/>
    </source>
</evidence>
<evidence type="ECO:0000256" key="1">
    <source>
        <dbReference type="ARBA" id="ARBA00004116"/>
    </source>
</evidence>
<dbReference type="AlphaFoldDB" id="A0AAV1D2I4"/>
<keyword evidence="5" id="KW-0732">Signal</keyword>
<evidence type="ECO:0000313" key="7">
    <source>
        <dbReference type="EMBL" id="CAI9101798.1"/>
    </source>
</evidence>
<dbReference type="SUPFAM" id="SSF63829">
    <property type="entry name" value="Calcium-dependent phosphotriesterase"/>
    <property type="match status" value="1"/>
</dbReference>
<gene>
    <name evidence="7" type="ORF">OLC1_LOCUS11306</name>
</gene>
<evidence type="ECO:0000256" key="2">
    <source>
        <dbReference type="ARBA" id="ARBA00009191"/>
    </source>
</evidence>
<dbReference type="Pfam" id="PF03088">
    <property type="entry name" value="Str_synth"/>
    <property type="match status" value="1"/>
</dbReference>
<name>A0AAV1D2I4_OLDCO</name>
<feature type="chain" id="PRO_5043572599" evidence="5">
    <location>
        <begin position="21"/>
        <end position="342"/>
    </location>
</feature>
<sequence>MLYIMMFMIGILVFIPLLSAIPLTDPYTKYSQLNLPPGVKGDSVSLDPLNQGPYVGVSDGRILKYNGMDFVDYAYLSPNRSKQLCDGTTDISLSTTCGRPLGFSFDPLTGYLYIVGAYGGFYRVSPQGGLATKLATDVNGVAFHFLEGIDFDPIRRVVYFTDTSLVYSFSDVLLGNPPNLEDSTGRLIEYNTVTGKLRVLVNELPLPSGPAASGDGTFVLYGSVSTSKIFKYTLPTLIGPLARKPQVLLNLIGYPLKIKRAAELGSFWVPVNVFLQLRPPLVHSFGYKFNSNGEVILIKDFAAEYSDQVNVVQEYDSFLGLGGKTLFIGSIIYSYVGIYGTK</sequence>
<comment type="subcellular location">
    <subcellularLocation>
        <location evidence="1">Vacuole</location>
    </subcellularLocation>
</comment>
<dbReference type="PANTHER" id="PTHR10426:SF136">
    <property type="entry name" value="PROTEIN STRICTOSIDINE SYNTHASE-LIKE 9-LIKE"/>
    <property type="match status" value="1"/>
</dbReference>